<name>A0A8J4D817_9CHLO</name>
<accession>A0A8J4D817</accession>
<sequence length="737" mass="83438">MVRRAYAFLSILTQLLVATANRACERSEYCSHGDVKGYIGPLDTATQLREALEATHYRREVIVFGETRLSDAAQALARFREAGYAHVLPVMEEASQCHHLKAVFYPWPSDEGPISCGTYATHDASGNEYHTRFKYLARMVGFSSWWRKWFTVGRAVALGYNVMAVDSDVLVLDDWYWRVKQPPLSDFNMLTQNEWGISFNGGFSYIQNAASSGPVAWLLFEALHRAVRWAEDDSAIMAISPSYESRRQFGLNDQGILQECVHSAVLGHPIYPSVLAFYGDDKEAFSRLGITGDAMFRAMNNPVYAAWKIGKRYPVSGELAEAVCERYMEPDCATLEKDTVQISTAVLKMPHSGGKWPVEFGGYPFNRTPGPLTVAYRQAYADLGVNLWPDPEDPATEEAARATKPERFGYLSYRMDDTECAGCWAESTWWMTGRHGWWHRQLPGYARRKVGIGHIWANLFPGEYQKEIILMHTGWYNWRVAARIAKSRSRVYIANQLCSLNHMHNPVPDIRTVVAYQPGVIHANLSKEQYVQAVQGLGQVAVALGAIAAWPAVPCDSEWALTEEARKAVQRPTEHAVPWSYLDTYYTVQPFGENLEELQCEWAGFSHYDCLCTQQPDRLEVGRGMLAVEFHHLVTSTRAVPSLETTLKLEDGAPAATPPPAGNTARKPIRYRDLIVLNARSIFLRLQNEQMPIFWLDRLVEVSDLDGEAAEQFKHWRTKCRALHYLDLTEEQRGRVL</sequence>
<proteinExistence type="predicted"/>
<gene>
    <name evidence="1" type="ORF">Vretimale_707</name>
</gene>
<dbReference type="AlphaFoldDB" id="A0A8J4D817"/>
<protein>
    <submittedName>
        <fullName evidence="1">Uncharacterized protein</fullName>
    </submittedName>
</protein>
<comment type="caution">
    <text evidence="1">The sequence shown here is derived from an EMBL/GenBank/DDBJ whole genome shotgun (WGS) entry which is preliminary data.</text>
</comment>
<organism evidence="1 2">
    <name type="scientific">Volvox reticuliferus</name>
    <dbReference type="NCBI Taxonomy" id="1737510"/>
    <lineage>
        <taxon>Eukaryota</taxon>
        <taxon>Viridiplantae</taxon>
        <taxon>Chlorophyta</taxon>
        <taxon>core chlorophytes</taxon>
        <taxon>Chlorophyceae</taxon>
        <taxon>CS clade</taxon>
        <taxon>Chlamydomonadales</taxon>
        <taxon>Volvocaceae</taxon>
        <taxon>Volvox</taxon>
    </lineage>
</organism>
<reference evidence="1" key="1">
    <citation type="journal article" date="2021" name="Proc. Natl. Acad. Sci. U.S.A.">
        <title>Three genomes in the algal genus Volvox reveal the fate of a haploid sex-determining region after a transition to homothallism.</title>
        <authorList>
            <person name="Yamamoto K."/>
            <person name="Hamaji T."/>
            <person name="Kawai-Toyooka H."/>
            <person name="Matsuzaki R."/>
            <person name="Takahashi F."/>
            <person name="Nishimura Y."/>
            <person name="Kawachi M."/>
            <person name="Noguchi H."/>
            <person name="Minakuchi Y."/>
            <person name="Umen J.G."/>
            <person name="Toyoda A."/>
            <person name="Nozaki H."/>
        </authorList>
    </citation>
    <scope>NUCLEOTIDE SEQUENCE</scope>
    <source>
        <strain evidence="1">NIES-3785</strain>
    </source>
</reference>
<dbReference type="Proteomes" id="UP000722791">
    <property type="component" value="Unassembled WGS sequence"/>
</dbReference>
<dbReference type="OrthoDB" id="523829at2759"/>
<evidence type="ECO:0000313" key="1">
    <source>
        <dbReference type="EMBL" id="GIL94728.1"/>
    </source>
</evidence>
<dbReference type="EMBL" id="BNCQ01000001">
    <property type="protein sequence ID" value="GIL94728.1"/>
    <property type="molecule type" value="Genomic_DNA"/>
</dbReference>
<evidence type="ECO:0000313" key="2">
    <source>
        <dbReference type="Proteomes" id="UP000722791"/>
    </source>
</evidence>